<dbReference type="InterPro" id="IPR032675">
    <property type="entry name" value="LRR_dom_sf"/>
</dbReference>
<dbReference type="EMBL" id="KV426405">
    <property type="protein sequence ID" value="KZV81255.1"/>
    <property type="molecule type" value="Genomic_DNA"/>
</dbReference>
<gene>
    <name evidence="2" type="ORF">EXIGLDRAFT_844758</name>
</gene>
<organism evidence="2 3">
    <name type="scientific">Exidia glandulosa HHB12029</name>
    <dbReference type="NCBI Taxonomy" id="1314781"/>
    <lineage>
        <taxon>Eukaryota</taxon>
        <taxon>Fungi</taxon>
        <taxon>Dikarya</taxon>
        <taxon>Basidiomycota</taxon>
        <taxon>Agaricomycotina</taxon>
        <taxon>Agaricomycetes</taxon>
        <taxon>Auriculariales</taxon>
        <taxon>Exidiaceae</taxon>
        <taxon>Exidia</taxon>
    </lineage>
</organism>
<feature type="domain" description="F-box" evidence="1">
    <location>
        <begin position="56"/>
        <end position="103"/>
    </location>
</feature>
<dbReference type="InterPro" id="IPR036047">
    <property type="entry name" value="F-box-like_dom_sf"/>
</dbReference>
<evidence type="ECO:0000313" key="3">
    <source>
        <dbReference type="Proteomes" id="UP000077266"/>
    </source>
</evidence>
<dbReference type="OrthoDB" id="2938701at2759"/>
<dbReference type="Proteomes" id="UP000077266">
    <property type="component" value="Unassembled WGS sequence"/>
</dbReference>
<protein>
    <recommendedName>
        <fullName evidence="1">F-box domain-containing protein</fullName>
    </recommendedName>
</protein>
<dbReference type="Pfam" id="PF12937">
    <property type="entry name" value="F-box-like"/>
    <property type="match status" value="1"/>
</dbReference>
<name>A0A165BUF1_EXIGL</name>
<dbReference type="Gene3D" id="3.80.10.10">
    <property type="entry name" value="Ribonuclease Inhibitor"/>
    <property type="match status" value="1"/>
</dbReference>
<dbReference type="PROSITE" id="PS50181">
    <property type="entry name" value="FBOX"/>
    <property type="match status" value="1"/>
</dbReference>
<accession>A0A165BUF1</accession>
<evidence type="ECO:0000313" key="2">
    <source>
        <dbReference type="EMBL" id="KZV81255.1"/>
    </source>
</evidence>
<proteinExistence type="predicted"/>
<sequence length="515" mass="57806">MLTPAHNLALEACLRDVFRDLTHGIDSASQVQNIFTAIMDKSLRVVRDEMLEWNAVSTAYCMPLDVLVSCLHFLPAGDLLSVSQVSRYWRSVALAFPTLWADIRLTSAHPHTPDLLRLLLTRTGVSPVDFAYISKRNTIRRSGGLNITLCKHMLRYLSEYMDVPCSSCQFEEVNGILFEHMHHIRSIDWPGSIETTCFGQPAPILEILRCRSDFRAYLCDNFLGGAAGRLRRLHLKYPDFLCSWHPALRTVTHLRLDSPRSDVRIEACFAHISEQFPAVQHLHLTDVGHTEISGPAPQSLESLVLESNCISCNPLLVVDDQGDDRLRLIEARVQKTWMGDFESLIRHVHTLHVSLTPHSMVFRGSVNTTVGSTRCVVLEVEAAPDVDVKRRIADFLQEMLGAPSLKSLSLPLHIWAHLLMCPVMLLALCDVTLRSSGYDEYSALSIDTDETTLQTPALRCIVVDVSQAENVDELAVSPKLRTCQHFGRDPHRPTHDHGRDIAVTLRFGYEVPVSA</sequence>
<dbReference type="Gene3D" id="1.20.1280.50">
    <property type="match status" value="1"/>
</dbReference>
<evidence type="ECO:0000259" key="1">
    <source>
        <dbReference type="PROSITE" id="PS50181"/>
    </source>
</evidence>
<dbReference type="AlphaFoldDB" id="A0A165BUF1"/>
<dbReference type="InterPro" id="IPR001810">
    <property type="entry name" value="F-box_dom"/>
</dbReference>
<keyword evidence="3" id="KW-1185">Reference proteome</keyword>
<dbReference type="SMART" id="SM00256">
    <property type="entry name" value="FBOX"/>
    <property type="match status" value="1"/>
</dbReference>
<reference evidence="2 3" key="1">
    <citation type="journal article" date="2016" name="Mol. Biol. Evol.">
        <title>Comparative Genomics of Early-Diverging Mushroom-Forming Fungi Provides Insights into the Origins of Lignocellulose Decay Capabilities.</title>
        <authorList>
            <person name="Nagy L.G."/>
            <person name="Riley R."/>
            <person name="Tritt A."/>
            <person name="Adam C."/>
            <person name="Daum C."/>
            <person name="Floudas D."/>
            <person name="Sun H."/>
            <person name="Yadav J.S."/>
            <person name="Pangilinan J."/>
            <person name="Larsson K.H."/>
            <person name="Matsuura K."/>
            <person name="Barry K."/>
            <person name="Labutti K."/>
            <person name="Kuo R."/>
            <person name="Ohm R.A."/>
            <person name="Bhattacharya S.S."/>
            <person name="Shirouzu T."/>
            <person name="Yoshinaga Y."/>
            <person name="Martin F.M."/>
            <person name="Grigoriev I.V."/>
            <person name="Hibbett D.S."/>
        </authorList>
    </citation>
    <scope>NUCLEOTIDE SEQUENCE [LARGE SCALE GENOMIC DNA]</scope>
    <source>
        <strain evidence="2 3">HHB12029</strain>
    </source>
</reference>
<dbReference type="STRING" id="1314781.A0A165BUF1"/>
<dbReference type="SUPFAM" id="SSF81383">
    <property type="entry name" value="F-box domain"/>
    <property type="match status" value="1"/>
</dbReference>
<dbReference type="CDD" id="cd09917">
    <property type="entry name" value="F-box_SF"/>
    <property type="match status" value="1"/>
</dbReference>
<dbReference type="InParanoid" id="A0A165BUF1"/>